<dbReference type="CDD" id="cd00088">
    <property type="entry name" value="HPT"/>
    <property type="match status" value="1"/>
</dbReference>
<evidence type="ECO:0000256" key="8">
    <source>
        <dbReference type="ARBA" id="ARBA00022692"/>
    </source>
</evidence>
<dbReference type="InterPro" id="IPR011006">
    <property type="entry name" value="CheY-like_superfamily"/>
</dbReference>
<dbReference type="EMBL" id="CP003630">
    <property type="protein sequence ID" value="AFZ19244.1"/>
    <property type="molecule type" value="Genomic_DNA"/>
</dbReference>
<evidence type="ECO:0000259" key="22">
    <source>
        <dbReference type="PROSITE" id="PS50894"/>
    </source>
</evidence>
<dbReference type="SUPFAM" id="SSF55785">
    <property type="entry name" value="PYP-like sensor domain (PAS domain)"/>
    <property type="match status" value="1"/>
</dbReference>
<dbReference type="InterPro" id="IPR000014">
    <property type="entry name" value="PAS"/>
</dbReference>
<dbReference type="InterPro" id="IPR003661">
    <property type="entry name" value="HisK_dim/P_dom"/>
</dbReference>
<dbReference type="PRINTS" id="PR00344">
    <property type="entry name" value="BCTRLSENSOR"/>
</dbReference>
<comment type="similarity">
    <text evidence="3">In the N-terminal section; belongs to the phytochrome family.</text>
</comment>
<dbReference type="FunFam" id="3.30.565.10:FF:000010">
    <property type="entry name" value="Sensor histidine kinase RcsC"/>
    <property type="match status" value="1"/>
</dbReference>
<dbReference type="Pfam" id="PF00072">
    <property type="entry name" value="Response_reg"/>
    <property type="match status" value="2"/>
</dbReference>
<dbReference type="Pfam" id="PF01627">
    <property type="entry name" value="Hpt"/>
    <property type="match status" value="1"/>
</dbReference>
<evidence type="ECO:0000256" key="2">
    <source>
        <dbReference type="ARBA" id="ARBA00004651"/>
    </source>
</evidence>
<evidence type="ECO:0000256" key="4">
    <source>
        <dbReference type="ARBA" id="ARBA00012438"/>
    </source>
</evidence>
<dbReference type="PROSITE" id="PS50109">
    <property type="entry name" value="HIS_KIN"/>
    <property type="match status" value="1"/>
</dbReference>
<keyword evidence="14" id="KW-0472">Membrane</keyword>
<evidence type="ECO:0000256" key="3">
    <source>
        <dbReference type="ARBA" id="ARBA00006402"/>
    </source>
</evidence>
<dbReference type="PANTHER" id="PTHR45339">
    <property type="entry name" value="HYBRID SIGNAL TRANSDUCTION HISTIDINE KINASE J"/>
    <property type="match status" value="1"/>
</dbReference>
<dbReference type="SMART" id="SM00387">
    <property type="entry name" value="HATPase_c"/>
    <property type="match status" value="1"/>
</dbReference>
<dbReference type="Pfam" id="PF08448">
    <property type="entry name" value="PAS_4"/>
    <property type="match status" value="1"/>
</dbReference>
<keyword evidence="12" id="KW-1133">Transmembrane helix</keyword>
<feature type="domain" description="Response regulatory" evidence="21">
    <location>
        <begin position="606"/>
        <end position="761"/>
    </location>
</feature>
<evidence type="ECO:0000256" key="11">
    <source>
        <dbReference type="ARBA" id="ARBA00022840"/>
    </source>
</evidence>
<dbReference type="InterPro" id="IPR003594">
    <property type="entry name" value="HATPase_dom"/>
</dbReference>
<evidence type="ECO:0000313" key="23">
    <source>
        <dbReference type="EMBL" id="AFZ19244.1"/>
    </source>
</evidence>
<dbReference type="PANTHER" id="PTHR45339:SF1">
    <property type="entry name" value="HYBRID SIGNAL TRANSDUCTION HISTIDINE KINASE J"/>
    <property type="match status" value="1"/>
</dbReference>
<dbReference type="InterPro" id="IPR036097">
    <property type="entry name" value="HisK_dim/P_sf"/>
</dbReference>
<feature type="modified residue" description="4-aspartylphosphate" evidence="17">
    <location>
        <position position="921"/>
    </location>
</feature>
<evidence type="ECO:0000256" key="10">
    <source>
        <dbReference type="ARBA" id="ARBA00022777"/>
    </source>
</evidence>
<accession>K9WHJ5</accession>
<keyword evidence="10" id="KW-0418">Kinase</keyword>
<dbReference type="SUPFAM" id="SSF52172">
    <property type="entry name" value="CheY-like"/>
    <property type="match status" value="4"/>
</dbReference>
<dbReference type="PROSITE" id="PS50110">
    <property type="entry name" value="RESPONSE_REGULATORY"/>
    <property type="match status" value="3"/>
</dbReference>
<dbReference type="SUPFAM" id="SSF55874">
    <property type="entry name" value="ATPase domain of HSP90 chaperone/DNA topoisomerase II/histidine kinase"/>
    <property type="match status" value="1"/>
</dbReference>
<dbReference type="Gene3D" id="3.30.450.20">
    <property type="entry name" value="PAS domain"/>
    <property type="match status" value="1"/>
</dbReference>
<evidence type="ECO:0000259" key="20">
    <source>
        <dbReference type="PROSITE" id="PS50109"/>
    </source>
</evidence>
<dbReference type="STRING" id="1173027.Mic7113_3519"/>
<evidence type="ECO:0000256" key="5">
    <source>
        <dbReference type="ARBA" id="ARBA00022475"/>
    </source>
</evidence>
<dbReference type="NCBIfam" id="TIGR00229">
    <property type="entry name" value="sensory_box"/>
    <property type="match status" value="1"/>
</dbReference>
<name>K9WHJ5_9CYAN</name>
<comment type="catalytic activity">
    <reaction evidence="1">
        <text>ATP + protein L-histidine = ADP + protein N-phospho-L-histidine.</text>
        <dbReference type="EC" id="2.7.13.3"/>
    </reaction>
</comment>
<keyword evidence="5" id="KW-1003">Cell membrane</keyword>
<feature type="domain" description="HPt" evidence="22">
    <location>
        <begin position="1060"/>
        <end position="1153"/>
    </location>
</feature>
<sequence>MEAQSLKVLLVEGNCQEAAHFETFLSQARRISIELTHAQRLDQTLKYLEQNGFDVILLDLCLPDSQGMEAFVSIRTKAPLTPIVVLTDLEHEPLAIKAMTSGAQEYLIKAEIDSPLLVYALRYAIERHQAQIALAKSQQQNMRETYGEVRLRQQVEQALERERQQLREIIANAPVAIAMFDTQMRCLVHSHKWSMDYGLEGQSMMGRTLCEVFSDFPHRWQAVVQRALNGEVLSQPEDKWEREDGSTLYLRWAVQPWSTPEGSVGGVVIATDRINELVEAREAALENSRLKSQFLANMSHEIRTPMNGVLGMTELLAKTDLNPEQVDFVQTLRVSAENLLTLLNDILDFSKLEASEMRLEIQEFDLNRCIEDVADLLATAAQSKGLELAVLIDNNVPRQLLGDAHRLRQILMNLVGNAIKFTFAGEVVIQVSLEFETSTYSELRFSVTDTGIGIAPADQKKLFQSFSQVDTSSTRQHGGSGLGLAICKQLVELMGGEIGVASRGGAFVAGRWSVKVASQPGKKSRKTTDFQPRGAETPEKPEKFFPSCVLSCSAELPKITPPTLPTPLPLSSCPKQGSTFWFTLPLVKQASNLATPPPALDLIGLKLLIVSGSATIRKVVHSLAIFWGMDVLEASSCEEAVKVWRSVERKNQFIDVAIFDLNLLDRESESVRAALALVLQTQSTNQAATDLTRNTGTNAWKSVNSPGSSHTTGLQCSTKWLLMNSVQERSLALRLMDLGFSGCITKPLKASKLLGCLRQVLMPLDELKHRSQVTVLQPPLLTPKNVSYRSKVKILLVEDTPTNQKVVLNQLKMLGYEADCAVNGREALDLLTRCLSLAGTSEQKLLPGGDSERDALVMASQWDEARIGEFPHVTPELGVDNAPIVANAWRTLRTAPLEPSRAAIRSLMPSSAVPYDIILMDCQMPIMDGYEATQHLRAFEGASRRTVVIAMTANALVGDREKCLAADMDDYISKPVRLEELEQVLERWLPPRVKESAGVGIKQPEFPSGHLNMATSQNSQPLTPNYYHPSSPLTLSPSVAKQAKKVPVDLERLSELSRGDTEFLKELLQVFLEDALVYLEELKNALAAGDCTTVARRAHQLKGSSATVAIYQMPEIAAQLERQAEENQLLGASELLTELDEILECIQAFISEG</sequence>
<proteinExistence type="inferred from homology"/>
<reference evidence="23 24" key="1">
    <citation type="submission" date="2012-06" db="EMBL/GenBank/DDBJ databases">
        <title>Finished chromosome of genome of Microcoleus sp. PCC 7113.</title>
        <authorList>
            <consortium name="US DOE Joint Genome Institute"/>
            <person name="Gugger M."/>
            <person name="Coursin T."/>
            <person name="Rippka R."/>
            <person name="Tandeau De Marsac N."/>
            <person name="Huntemann M."/>
            <person name="Wei C.-L."/>
            <person name="Han J."/>
            <person name="Detter J.C."/>
            <person name="Han C."/>
            <person name="Tapia R."/>
            <person name="Chen A."/>
            <person name="Kyrpides N."/>
            <person name="Mavromatis K."/>
            <person name="Markowitz V."/>
            <person name="Szeto E."/>
            <person name="Ivanova N."/>
            <person name="Pagani I."/>
            <person name="Pati A."/>
            <person name="Goodwin L."/>
            <person name="Nordberg H.P."/>
            <person name="Cantor M.N."/>
            <person name="Hua S.X."/>
            <person name="Woyke T."/>
            <person name="Kerfeld C.A."/>
        </authorList>
    </citation>
    <scope>NUCLEOTIDE SEQUENCE [LARGE SCALE GENOMIC DNA]</scope>
    <source>
        <strain evidence="23 24">PCC 7113</strain>
    </source>
</reference>
<gene>
    <name evidence="23" type="ORF">Mic7113_3519</name>
</gene>
<keyword evidence="7" id="KW-0808">Transferase</keyword>
<dbReference type="Proteomes" id="UP000010471">
    <property type="component" value="Chromosome"/>
</dbReference>
<feature type="domain" description="Response regulatory" evidence="21">
    <location>
        <begin position="7"/>
        <end position="124"/>
    </location>
</feature>
<dbReference type="Gene3D" id="3.40.50.2300">
    <property type="match status" value="3"/>
</dbReference>
<dbReference type="PROSITE" id="PS50894">
    <property type="entry name" value="HPT"/>
    <property type="match status" value="1"/>
</dbReference>
<dbReference type="eggNOG" id="COG0784">
    <property type="taxonomic scope" value="Bacteria"/>
</dbReference>
<evidence type="ECO:0000256" key="14">
    <source>
        <dbReference type="ARBA" id="ARBA00023136"/>
    </source>
</evidence>
<dbReference type="Pfam" id="PF02518">
    <property type="entry name" value="HATPase_c"/>
    <property type="match status" value="1"/>
</dbReference>
<keyword evidence="8" id="KW-0812">Transmembrane</keyword>
<keyword evidence="9" id="KW-0547">Nucleotide-binding</keyword>
<evidence type="ECO:0000256" key="7">
    <source>
        <dbReference type="ARBA" id="ARBA00022679"/>
    </source>
</evidence>
<feature type="coiled-coil region" evidence="18">
    <location>
        <begin position="125"/>
        <end position="172"/>
    </location>
</feature>
<dbReference type="CDD" id="cd16922">
    <property type="entry name" value="HATPase_EvgS-ArcB-TorS-like"/>
    <property type="match status" value="1"/>
</dbReference>
<feature type="domain" description="Response regulatory" evidence="21">
    <location>
        <begin position="793"/>
        <end position="989"/>
    </location>
</feature>
<dbReference type="GO" id="GO:0005886">
    <property type="term" value="C:plasma membrane"/>
    <property type="evidence" value="ECO:0007669"/>
    <property type="project" value="UniProtKB-SubCell"/>
</dbReference>
<dbReference type="InterPro" id="IPR004358">
    <property type="entry name" value="Sig_transdc_His_kin-like_C"/>
</dbReference>
<evidence type="ECO:0000256" key="6">
    <source>
        <dbReference type="ARBA" id="ARBA00022553"/>
    </source>
</evidence>
<dbReference type="GO" id="GO:0000155">
    <property type="term" value="F:phosphorelay sensor kinase activity"/>
    <property type="evidence" value="ECO:0007669"/>
    <property type="project" value="InterPro"/>
</dbReference>
<dbReference type="RefSeq" id="WP_015183386.1">
    <property type="nucleotide sequence ID" value="NC_019738.1"/>
</dbReference>
<dbReference type="SMART" id="SM00448">
    <property type="entry name" value="REC"/>
    <property type="match status" value="3"/>
</dbReference>
<protein>
    <recommendedName>
        <fullName evidence="15">Circadian input-output histidine kinase CikA</fullName>
        <ecNumber evidence="4">2.7.13.3</ecNumber>
    </recommendedName>
</protein>
<evidence type="ECO:0000256" key="1">
    <source>
        <dbReference type="ARBA" id="ARBA00000085"/>
    </source>
</evidence>
<dbReference type="eggNOG" id="COG2205">
    <property type="taxonomic scope" value="Bacteria"/>
</dbReference>
<organism evidence="23 24">
    <name type="scientific">Allocoleopsis franciscana PCC 7113</name>
    <dbReference type="NCBI Taxonomy" id="1173027"/>
    <lineage>
        <taxon>Bacteria</taxon>
        <taxon>Bacillati</taxon>
        <taxon>Cyanobacteriota</taxon>
        <taxon>Cyanophyceae</taxon>
        <taxon>Coleofasciculales</taxon>
        <taxon>Coleofasciculaceae</taxon>
        <taxon>Allocoleopsis</taxon>
        <taxon>Allocoleopsis franciscana</taxon>
    </lineage>
</organism>
<keyword evidence="11" id="KW-0067">ATP-binding</keyword>
<evidence type="ECO:0000256" key="13">
    <source>
        <dbReference type="ARBA" id="ARBA00023012"/>
    </source>
</evidence>
<comment type="subcellular location">
    <subcellularLocation>
        <location evidence="2">Cell membrane</location>
        <topology evidence="2">Multi-pass membrane protein</topology>
    </subcellularLocation>
</comment>
<evidence type="ECO:0000256" key="15">
    <source>
        <dbReference type="ARBA" id="ARBA00074306"/>
    </source>
</evidence>
<dbReference type="CDD" id="cd00082">
    <property type="entry name" value="HisKA"/>
    <property type="match status" value="1"/>
</dbReference>
<dbReference type="eggNOG" id="COG3706">
    <property type="taxonomic scope" value="Bacteria"/>
</dbReference>
<dbReference type="AlphaFoldDB" id="K9WHJ5"/>
<feature type="region of interest" description="Disordered" evidence="19">
    <location>
        <begin position="519"/>
        <end position="541"/>
    </location>
</feature>
<dbReference type="InterPro" id="IPR005467">
    <property type="entry name" value="His_kinase_dom"/>
</dbReference>
<dbReference type="InterPro" id="IPR008207">
    <property type="entry name" value="Sig_transdc_His_kin_Hpt_dom"/>
</dbReference>
<dbReference type="eggNOG" id="COG2198">
    <property type="taxonomic scope" value="Bacteria"/>
</dbReference>
<dbReference type="KEGG" id="mic:Mic7113_3519"/>
<keyword evidence="18" id="KW-0175">Coiled coil</keyword>
<dbReference type="FunFam" id="1.10.287.130:FF:000003">
    <property type="entry name" value="Histidine kinase"/>
    <property type="match status" value="1"/>
</dbReference>
<dbReference type="HOGENOM" id="CLU_000445_114_15_3"/>
<dbReference type="InterPro" id="IPR036641">
    <property type="entry name" value="HPT_dom_sf"/>
</dbReference>
<evidence type="ECO:0000256" key="17">
    <source>
        <dbReference type="PROSITE-ProRule" id="PRU00169"/>
    </source>
</evidence>
<evidence type="ECO:0000256" key="19">
    <source>
        <dbReference type="SAM" id="MobiDB-lite"/>
    </source>
</evidence>
<dbReference type="InterPro" id="IPR013656">
    <property type="entry name" value="PAS_4"/>
</dbReference>
<dbReference type="InterPro" id="IPR036890">
    <property type="entry name" value="HATPase_C_sf"/>
</dbReference>
<dbReference type="InterPro" id="IPR035965">
    <property type="entry name" value="PAS-like_dom_sf"/>
</dbReference>
<dbReference type="Gene3D" id="3.30.565.10">
    <property type="entry name" value="Histidine kinase-like ATPase, C-terminal domain"/>
    <property type="match status" value="1"/>
</dbReference>
<feature type="modified residue" description="Phosphohistidine" evidence="16">
    <location>
        <position position="1099"/>
    </location>
</feature>
<evidence type="ECO:0000256" key="12">
    <source>
        <dbReference type="ARBA" id="ARBA00022989"/>
    </source>
</evidence>
<keyword evidence="6 17" id="KW-0597">Phosphoprotein</keyword>
<dbReference type="InterPro" id="IPR001789">
    <property type="entry name" value="Sig_transdc_resp-reg_receiver"/>
</dbReference>
<dbReference type="SMART" id="SM00388">
    <property type="entry name" value="HisKA"/>
    <property type="match status" value="1"/>
</dbReference>
<dbReference type="SUPFAM" id="SSF47226">
    <property type="entry name" value="Histidine-containing phosphotransfer domain, HPT domain"/>
    <property type="match status" value="1"/>
</dbReference>
<dbReference type="EC" id="2.7.13.3" evidence="4"/>
<keyword evidence="13" id="KW-0902">Two-component regulatory system</keyword>
<evidence type="ECO:0000256" key="16">
    <source>
        <dbReference type="PROSITE-ProRule" id="PRU00110"/>
    </source>
</evidence>
<dbReference type="SMART" id="SM00073">
    <property type="entry name" value="HPT"/>
    <property type="match status" value="1"/>
</dbReference>
<feature type="domain" description="Histidine kinase" evidence="20">
    <location>
        <begin position="297"/>
        <end position="520"/>
    </location>
</feature>
<evidence type="ECO:0000256" key="18">
    <source>
        <dbReference type="SAM" id="Coils"/>
    </source>
</evidence>
<dbReference type="Gene3D" id="1.10.287.130">
    <property type="match status" value="1"/>
</dbReference>
<keyword evidence="24" id="KW-1185">Reference proteome</keyword>
<feature type="modified residue" description="4-aspartylphosphate" evidence="17">
    <location>
        <position position="660"/>
    </location>
</feature>
<evidence type="ECO:0000313" key="24">
    <source>
        <dbReference type="Proteomes" id="UP000010471"/>
    </source>
</evidence>
<dbReference type="Gene3D" id="1.20.120.160">
    <property type="entry name" value="HPT domain"/>
    <property type="match status" value="1"/>
</dbReference>
<dbReference type="SUPFAM" id="SSF47384">
    <property type="entry name" value="Homodimeric domain of signal transducing histidine kinase"/>
    <property type="match status" value="1"/>
</dbReference>
<evidence type="ECO:0000256" key="9">
    <source>
        <dbReference type="ARBA" id="ARBA00022741"/>
    </source>
</evidence>
<dbReference type="Pfam" id="PF00512">
    <property type="entry name" value="HisKA"/>
    <property type="match status" value="1"/>
</dbReference>
<dbReference type="CDD" id="cd17546">
    <property type="entry name" value="REC_hyHK_CKI1_RcsC-like"/>
    <property type="match status" value="1"/>
</dbReference>
<evidence type="ECO:0000259" key="21">
    <source>
        <dbReference type="PROSITE" id="PS50110"/>
    </source>
</evidence>
<feature type="modified residue" description="4-aspartylphosphate" evidence="17">
    <location>
        <position position="59"/>
    </location>
</feature>
<dbReference type="GO" id="GO:0005524">
    <property type="term" value="F:ATP binding"/>
    <property type="evidence" value="ECO:0007669"/>
    <property type="project" value="UniProtKB-KW"/>
</dbReference>